<feature type="non-terminal residue" evidence="1">
    <location>
        <position position="130"/>
    </location>
</feature>
<dbReference type="AlphaFoldDB" id="A0A4Q9HJT8"/>
<name>A0A4Q9HJT8_STRKA</name>
<dbReference type="Pfam" id="PF18934">
    <property type="entry name" value="DUF5682"/>
    <property type="match status" value="1"/>
</dbReference>
<keyword evidence="2" id="KW-1185">Reference proteome</keyword>
<reference evidence="1 2" key="1">
    <citation type="submission" date="2019-02" db="EMBL/GenBank/DDBJ databases">
        <title>Draft Genome Sequence of Streptomyces sp. AM-2504, identified by 16S rRNA comparative analysis as a Streptomyces Kasugaensis strain.</title>
        <authorList>
            <person name="Napolioni V."/>
            <person name="Giuliodori A.M."/>
            <person name="Spurio R."/>
            <person name="Fabbretti A."/>
        </authorList>
    </citation>
    <scope>NUCLEOTIDE SEQUENCE [LARGE SCALE GENOMIC DNA]</scope>
    <source>
        <strain evidence="1 2">AM-2504</strain>
    </source>
</reference>
<sequence>MPAGTATPVAAAERTAGPVLLGVRHHGPGSARAVLAALEQCGPSAVLIEGPPEADELVPLAGQEGMRPPVALLAHVLDDPGRAAFWPLAEFSPEWVALRWAVERGVPVRFIDLPAAHSLAWRAESGERGE</sequence>
<dbReference type="EMBL" id="SIXH01000656">
    <property type="protein sequence ID" value="TBO54907.1"/>
    <property type="molecule type" value="Genomic_DNA"/>
</dbReference>
<dbReference type="Proteomes" id="UP000292452">
    <property type="component" value="Unassembled WGS sequence"/>
</dbReference>
<proteinExistence type="predicted"/>
<gene>
    <name evidence="1" type="ORF">EYS09_36060</name>
</gene>
<comment type="caution">
    <text evidence="1">The sequence shown here is derived from an EMBL/GenBank/DDBJ whole genome shotgun (WGS) entry which is preliminary data.</text>
</comment>
<evidence type="ECO:0000313" key="2">
    <source>
        <dbReference type="Proteomes" id="UP000292452"/>
    </source>
</evidence>
<accession>A0A4Q9HJT8</accession>
<protein>
    <submittedName>
        <fullName evidence="1">Uncharacterized protein</fullName>
    </submittedName>
</protein>
<organism evidence="1 2">
    <name type="scientific">Streptomyces kasugaensis</name>
    <dbReference type="NCBI Taxonomy" id="1946"/>
    <lineage>
        <taxon>Bacteria</taxon>
        <taxon>Bacillati</taxon>
        <taxon>Actinomycetota</taxon>
        <taxon>Actinomycetes</taxon>
        <taxon>Kitasatosporales</taxon>
        <taxon>Streptomycetaceae</taxon>
        <taxon>Streptomyces</taxon>
    </lineage>
</organism>
<evidence type="ECO:0000313" key="1">
    <source>
        <dbReference type="EMBL" id="TBO54907.1"/>
    </source>
</evidence>
<dbReference type="InterPro" id="IPR043737">
    <property type="entry name" value="DUF5682"/>
</dbReference>